<feature type="compositionally biased region" description="Polar residues" evidence="1">
    <location>
        <begin position="51"/>
        <end position="62"/>
    </location>
</feature>
<protein>
    <submittedName>
        <fullName evidence="2">Uncharacterized protein</fullName>
    </submittedName>
</protein>
<dbReference type="Proteomes" id="UP000053766">
    <property type="component" value="Unassembled WGS sequence"/>
</dbReference>
<feature type="region of interest" description="Disordered" evidence="1">
    <location>
        <begin position="25"/>
        <end position="62"/>
    </location>
</feature>
<dbReference type="STRING" id="29172.A0A0D8XYW1"/>
<feature type="region of interest" description="Disordered" evidence="1">
    <location>
        <begin position="156"/>
        <end position="201"/>
    </location>
</feature>
<accession>A0A0D8XYW1</accession>
<gene>
    <name evidence="2" type="ORF">DICVIV_04007</name>
</gene>
<proteinExistence type="predicted"/>
<keyword evidence="3" id="KW-1185">Reference proteome</keyword>
<reference evidence="3" key="2">
    <citation type="journal article" date="2016" name="Sci. Rep.">
        <title>Dictyocaulus viviparus genome, variome and transcriptome elucidate lungworm biology and support future intervention.</title>
        <authorList>
            <person name="McNulty S.N."/>
            <person name="Strube C."/>
            <person name="Rosa B.A."/>
            <person name="Martin J.C."/>
            <person name="Tyagi R."/>
            <person name="Choi Y.J."/>
            <person name="Wang Q."/>
            <person name="Hallsworth Pepin K."/>
            <person name="Zhang X."/>
            <person name="Ozersky P."/>
            <person name="Wilson R.K."/>
            <person name="Sternberg P.W."/>
            <person name="Gasser R.B."/>
            <person name="Mitreva M."/>
        </authorList>
    </citation>
    <scope>NUCLEOTIDE SEQUENCE [LARGE SCALE GENOMIC DNA]</scope>
    <source>
        <strain evidence="3">HannoverDv2000</strain>
    </source>
</reference>
<evidence type="ECO:0000256" key="1">
    <source>
        <dbReference type="SAM" id="MobiDB-lite"/>
    </source>
</evidence>
<dbReference type="OrthoDB" id="10438279at2759"/>
<sequence>MEPLPVTTTSTIINNNSSTIEALTAPFEPSSQVHLDPPKSSSPTKDAGDSVSCTSDYSTTSSAPLTAPLAVACAASFSDYASSDPSPCARNASSSPHQRPQMLAVLTEARCQQKIRLRNRPHARDPERRHTLSDVDVLKEGRLEKFARWFGIRKSSSDLSASRRHSNDENLPRKPMPSRDPPVIVRTSPNELTPASGDELL</sequence>
<dbReference type="EMBL" id="KN716222">
    <property type="protein sequence ID" value="KJH49823.1"/>
    <property type="molecule type" value="Genomic_DNA"/>
</dbReference>
<evidence type="ECO:0000313" key="2">
    <source>
        <dbReference type="EMBL" id="KJH49823.1"/>
    </source>
</evidence>
<dbReference type="AlphaFoldDB" id="A0A0D8XYW1"/>
<evidence type="ECO:0000313" key="3">
    <source>
        <dbReference type="Proteomes" id="UP000053766"/>
    </source>
</evidence>
<reference evidence="2 3" key="1">
    <citation type="submission" date="2013-11" db="EMBL/GenBank/DDBJ databases">
        <title>Draft genome of the bovine lungworm Dictyocaulus viviparus.</title>
        <authorList>
            <person name="Mitreva M."/>
        </authorList>
    </citation>
    <scope>NUCLEOTIDE SEQUENCE [LARGE SCALE GENOMIC DNA]</scope>
    <source>
        <strain evidence="2 3">HannoverDv2000</strain>
    </source>
</reference>
<feature type="compositionally biased region" description="Polar residues" evidence="1">
    <location>
        <begin position="29"/>
        <end position="44"/>
    </location>
</feature>
<organism evidence="2 3">
    <name type="scientific">Dictyocaulus viviparus</name>
    <name type="common">Bovine lungworm</name>
    <dbReference type="NCBI Taxonomy" id="29172"/>
    <lineage>
        <taxon>Eukaryota</taxon>
        <taxon>Metazoa</taxon>
        <taxon>Ecdysozoa</taxon>
        <taxon>Nematoda</taxon>
        <taxon>Chromadorea</taxon>
        <taxon>Rhabditida</taxon>
        <taxon>Rhabditina</taxon>
        <taxon>Rhabditomorpha</taxon>
        <taxon>Strongyloidea</taxon>
        <taxon>Metastrongylidae</taxon>
        <taxon>Dictyocaulus</taxon>
    </lineage>
</organism>
<name>A0A0D8XYW1_DICVI</name>